<gene>
    <name evidence="3" type="ORF">E2493_07200</name>
</gene>
<evidence type="ECO:0000256" key="2">
    <source>
        <dbReference type="SAM" id="Phobius"/>
    </source>
</evidence>
<sequence length="308" mass="32617">MARPTSRIGLFDLGISAFAALAVGFAAAAMPEWRLFSLLQMTGLPDILAAANPPLGLKARFGVAALLSAGAFAGVFLLMRLLDRLPARRTAEDFDEQAQAVNLPIRLRRADAHPDNPARRPLIAGRELGEPFDELLLDSPAEAVPGPETTPRGPLPSFLVPDDEPLIPASGADEPLVPAEREAETVEFVELAPPLAPSVDRAPPPAFRPVAYPAPEPVVPEVPPREAVIVAPVETQQTAERPAAPAPREAPAASADESISDLMARLESGLRRRERPGAGPQTAPAADDTVADRLRSAMTDLQRLASRG</sequence>
<feature type="transmembrane region" description="Helical" evidence="2">
    <location>
        <begin position="61"/>
        <end position="79"/>
    </location>
</feature>
<evidence type="ECO:0000256" key="1">
    <source>
        <dbReference type="SAM" id="MobiDB-lite"/>
    </source>
</evidence>
<evidence type="ECO:0000313" key="4">
    <source>
        <dbReference type="Proteomes" id="UP000298213"/>
    </source>
</evidence>
<feature type="region of interest" description="Disordered" evidence="1">
    <location>
        <begin position="235"/>
        <end position="308"/>
    </location>
</feature>
<accession>A0A4Y8ZSL2</accession>
<keyword evidence="4" id="KW-1185">Reference proteome</keyword>
<keyword evidence="2" id="KW-0812">Transmembrane</keyword>
<evidence type="ECO:0000313" key="3">
    <source>
        <dbReference type="EMBL" id="TFI59028.1"/>
    </source>
</evidence>
<feature type="compositionally biased region" description="Low complexity" evidence="1">
    <location>
        <begin position="235"/>
        <end position="253"/>
    </location>
</feature>
<dbReference type="EMBL" id="SPDV01000010">
    <property type="protein sequence ID" value="TFI59028.1"/>
    <property type="molecule type" value="Genomic_DNA"/>
</dbReference>
<comment type="caution">
    <text evidence="3">The sequence shown here is derived from an EMBL/GenBank/DDBJ whole genome shotgun (WGS) entry which is preliminary data.</text>
</comment>
<name>A0A4Y8ZSL2_9SPHN</name>
<dbReference type="Proteomes" id="UP000298213">
    <property type="component" value="Unassembled WGS sequence"/>
</dbReference>
<organism evidence="3 4">
    <name type="scientific">Sphingomonas parva</name>
    <dbReference type="NCBI Taxonomy" id="2555898"/>
    <lineage>
        <taxon>Bacteria</taxon>
        <taxon>Pseudomonadati</taxon>
        <taxon>Pseudomonadota</taxon>
        <taxon>Alphaproteobacteria</taxon>
        <taxon>Sphingomonadales</taxon>
        <taxon>Sphingomonadaceae</taxon>
        <taxon>Sphingomonas</taxon>
    </lineage>
</organism>
<dbReference type="OrthoDB" id="7551375at2"/>
<keyword evidence="2" id="KW-1133">Transmembrane helix</keyword>
<protein>
    <submittedName>
        <fullName evidence="3">Uncharacterized protein</fullName>
    </submittedName>
</protein>
<dbReference type="AlphaFoldDB" id="A0A4Y8ZSL2"/>
<proteinExistence type="predicted"/>
<dbReference type="RefSeq" id="WP_135085185.1">
    <property type="nucleotide sequence ID" value="NZ_SPDV01000010.1"/>
</dbReference>
<reference evidence="3 4" key="1">
    <citation type="submission" date="2019-03" db="EMBL/GenBank/DDBJ databases">
        <title>Genome sequence of Sphingomonas sp. 17J27-24.</title>
        <authorList>
            <person name="Kim M."/>
            <person name="Maeng S."/>
            <person name="Sathiyaraj S."/>
        </authorList>
    </citation>
    <scope>NUCLEOTIDE SEQUENCE [LARGE SCALE GENOMIC DNA]</scope>
    <source>
        <strain evidence="3 4">17J27-24</strain>
    </source>
</reference>
<keyword evidence="2" id="KW-0472">Membrane</keyword>